<proteinExistence type="predicted"/>
<name>A0A561XRT5_ACIDE</name>
<comment type="caution">
    <text evidence="2">The sequence shown here is derived from an EMBL/GenBank/DDBJ whole genome shotgun (WGS) entry which is preliminary data.</text>
</comment>
<evidence type="ECO:0000313" key="2">
    <source>
        <dbReference type="EMBL" id="TWG38802.1"/>
    </source>
</evidence>
<evidence type="ECO:0000313" key="3">
    <source>
        <dbReference type="Proteomes" id="UP000321485"/>
    </source>
</evidence>
<reference evidence="2 3" key="1">
    <citation type="journal article" date="2015" name="Stand. Genomic Sci.">
        <title>Genomic Encyclopedia of Bacterial and Archaeal Type Strains, Phase III: the genomes of soil and plant-associated and newly described type strains.</title>
        <authorList>
            <person name="Whitman W.B."/>
            <person name="Woyke T."/>
            <person name="Klenk H.P."/>
            <person name="Zhou Y."/>
            <person name="Lilburn T.G."/>
            <person name="Beck B.J."/>
            <person name="De Vos P."/>
            <person name="Vandamme P."/>
            <person name="Eisen J.A."/>
            <person name="Garrity G."/>
            <person name="Hugenholtz P."/>
            <person name="Kyrpides N.C."/>
        </authorList>
    </citation>
    <scope>NUCLEOTIDE SEQUENCE [LARGE SCALE GENOMIC DNA]</scope>
    <source>
        <strain evidence="2 3">DSM 64</strain>
    </source>
</reference>
<protein>
    <recommendedName>
        <fullName evidence="4">DUF2917 family protein</fullName>
    </recommendedName>
</protein>
<organism evidence="2 3">
    <name type="scientific">Acidovorax delafieldii</name>
    <name type="common">Pseudomonas delafieldii</name>
    <dbReference type="NCBI Taxonomy" id="47920"/>
    <lineage>
        <taxon>Bacteria</taxon>
        <taxon>Pseudomonadati</taxon>
        <taxon>Pseudomonadota</taxon>
        <taxon>Betaproteobacteria</taxon>
        <taxon>Burkholderiales</taxon>
        <taxon>Comamonadaceae</taxon>
        <taxon>Acidovorax</taxon>
    </lineage>
</organism>
<dbReference type="Pfam" id="PF11142">
    <property type="entry name" value="DUF2917"/>
    <property type="match status" value="1"/>
</dbReference>
<dbReference type="InterPro" id="IPR021317">
    <property type="entry name" value="DUF2917"/>
</dbReference>
<dbReference type="SUPFAM" id="SSF51182">
    <property type="entry name" value="RmlC-like cupins"/>
    <property type="match status" value="1"/>
</dbReference>
<evidence type="ECO:0008006" key="4">
    <source>
        <dbReference type="Google" id="ProtNLM"/>
    </source>
</evidence>
<dbReference type="Proteomes" id="UP000321485">
    <property type="component" value="Unassembled WGS sequence"/>
</dbReference>
<dbReference type="GeneID" id="51109741"/>
<accession>A0A561XRT5</accession>
<dbReference type="InterPro" id="IPR011051">
    <property type="entry name" value="RmlC_Cupin_sf"/>
</dbReference>
<dbReference type="EMBL" id="VJWE01000011">
    <property type="protein sequence ID" value="TWG38802.1"/>
    <property type="molecule type" value="Genomic_DNA"/>
</dbReference>
<evidence type="ECO:0000256" key="1">
    <source>
        <dbReference type="SAM" id="MobiDB-lite"/>
    </source>
</evidence>
<sequence length="143" mass="15259">MNTLHTPTPPSPTLPTQPAVPLTLQWKRQPLPPLQAVQVLDFRAGEIALLEVEQGRVWVTCDGLLEDYFLEAGQRLSFAGPVRLRVSAEGHRPARLNWAQHRAVEGAAYPPAPSTTAAPAAPPQPRTAAPTQGALPRGAISAA</sequence>
<dbReference type="AlphaFoldDB" id="A0A561XRT5"/>
<gene>
    <name evidence="2" type="ORF">ATF69_0668</name>
</gene>
<feature type="region of interest" description="Disordered" evidence="1">
    <location>
        <begin position="105"/>
        <end position="143"/>
    </location>
</feature>
<dbReference type="RefSeq" id="WP_099732211.1">
    <property type="nucleotide sequence ID" value="NZ_VJWE01000011.1"/>
</dbReference>